<accession>A0A0D2CJ74</accession>
<dbReference type="Proteomes" id="UP000054466">
    <property type="component" value="Unassembled WGS sequence"/>
</dbReference>
<evidence type="ECO:0000313" key="1">
    <source>
        <dbReference type="EMBL" id="KIW31193.1"/>
    </source>
</evidence>
<dbReference type="HOGENOM" id="CLU_1524982_0_0_1"/>
<evidence type="ECO:0000313" key="2">
    <source>
        <dbReference type="Proteomes" id="UP000054466"/>
    </source>
</evidence>
<organism evidence="1 2">
    <name type="scientific">Cladophialophora immunda</name>
    <dbReference type="NCBI Taxonomy" id="569365"/>
    <lineage>
        <taxon>Eukaryota</taxon>
        <taxon>Fungi</taxon>
        <taxon>Dikarya</taxon>
        <taxon>Ascomycota</taxon>
        <taxon>Pezizomycotina</taxon>
        <taxon>Eurotiomycetes</taxon>
        <taxon>Chaetothyriomycetidae</taxon>
        <taxon>Chaetothyriales</taxon>
        <taxon>Herpotrichiellaceae</taxon>
        <taxon>Cladophialophora</taxon>
    </lineage>
</organism>
<proteinExistence type="predicted"/>
<dbReference type="EMBL" id="KN847041">
    <property type="protein sequence ID" value="KIW31193.1"/>
    <property type="molecule type" value="Genomic_DNA"/>
</dbReference>
<sequence>MPNSIPDEVQQDLERMGRLMVETFDFAIESGFLTNLFTEARRRLVEGMPACDTAGSTDTVPGGNTQAGLDVLLKLGLRLRLVPRPLLLPLTVNATLTASKEKSERISVVPVPVKPRSCMAALRVVGVVADTEAVVGEPYALEAPCWISDIVESWFKYKHSRLDVRGGWDIVSCLLG</sequence>
<dbReference type="VEuPathDB" id="FungiDB:PV07_02861"/>
<dbReference type="RefSeq" id="XP_016251409.1">
    <property type="nucleotide sequence ID" value="XM_016389507.1"/>
</dbReference>
<protein>
    <submittedName>
        <fullName evidence="1">Uncharacterized protein</fullName>
    </submittedName>
</protein>
<dbReference type="GeneID" id="27342055"/>
<name>A0A0D2CJ74_9EURO</name>
<reference evidence="1 2" key="1">
    <citation type="submission" date="2015-01" db="EMBL/GenBank/DDBJ databases">
        <title>The Genome Sequence of Cladophialophora immunda CBS83496.</title>
        <authorList>
            <consortium name="The Broad Institute Genomics Platform"/>
            <person name="Cuomo C."/>
            <person name="de Hoog S."/>
            <person name="Gorbushina A."/>
            <person name="Stielow B."/>
            <person name="Teixiera M."/>
            <person name="Abouelleil A."/>
            <person name="Chapman S.B."/>
            <person name="Priest M."/>
            <person name="Young S.K."/>
            <person name="Wortman J."/>
            <person name="Nusbaum C."/>
            <person name="Birren B."/>
        </authorList>
    </citation>
    <scope>NUCLEOTIDE SEQUENCE [LARGE SCALE GENOMIC DNA]</scope>
    <source>
        <strain evidence="1 2">CBS 83496</strain>
    </source>
</reference>
<dbReference type="AlphaFoldDB" id="A0A0D2CJ74"/>
<keyword evidence="2" id="KW-1185">Reference proteome</keyword>
<gene>
    <name evidence="1" type="ORF">PV07_02861</name>
</gene>